<sequence>MVDLKGMSKHKKAEYIWEYYKFHIIGALTAICIIISIIHSQITKPDYVFNLTMISNIADTNKVTNLESLLTKVVVKDGSTRKKAIVSSMPIDTSKNANLQTTSQYMQKLTAEVSVGELDVIILDKTMFESFAKQDMFLRLDNISELNLDSLKGEKIHAIGSNKKNDVYAIDAKDITLLKKLGFDLKNKVIGIVGSTKQKYNSILVLKYLLSK</sequence>
<accession>A0A1J0GF67</accession>
<reference evidence="3" key="1">
    <citation type="journal article" date="2016" name="Front. Microbiol.">
        <title>Complete Genome Sequence of Clostridium estertheticum DSM 8809, a Microbe Identified in Spoiled Vacuum Packed Beef.</title>
        <authorList>
            <person name="Yu Z."/>
            <person name="Gunn L."/>
            <person name="Brennan E."/>
            <person name="Reid R."/>
            <person name="Wall P.G."/>
            <person name="Gaora O.P."/>
            <person name="Hurley D."/>
            <person name="Bolton D."/>
            <person name="Fanning S."/>
        </authorList>
    </citation>
    <scope>NUCLEOTIDE SEQUENCE [LARGE SCALE GENOMIC DNA]</scope>
    <source>
        <strain evidence="3">DSM 8809</strain>
    </source>
</reference>
<keyword evidence="1" id="KW-0472">Membrane</keyword>
<dbReference type="OrthoDB" id="1925387at2"/>
<name>A0A1J0GF67_9CLOT</name>
<dbReference type="AlphaFoldDB" id="A0A1J0GF67"/>
<protein>
    <submittedName>
        <fullName evidence="2">Uncharacterized protein</fullName>
    </submittedName>
</protein>
<evidence type="ECO:0000313" key="3">
    <source>
        <dbReference type="Proteomes" id="UP000182569"/>
    </source>
</evidence>
<dbReference type="EMBL" id="CP015756">
    <property type="protein sequence ID" value="APC39534.1"/>
    <property type="molecule type" value="Genomic_DNA"/>
</dbReference>
<keyword evidence="3" id="KW-1185">Reference proteome</keyword>
<keyword evidence="1" id="KW-1133">Transmembrane helix</keyword>
<organism evidence="2 3">
    <name type="scientific">Clostridium estertheticum subsp. estertheticum</name>
    <dbReference type="NCBI Taxonomy" id="1552"/>
    <lineage>
        <taxon>Bacteria</taxon>
        <taxon>Bacillati</taxon>
        <taxon>Bacillota</taxon>
        <taxon>Clostridia</taxon>
        <taxon>Eubacteriales</taxon>
        <taxon>Clostridiaceae</taxon>
        <taxon>Clostridium</taxon>
    </lineage>
</organism>
<dbReference type="STRING" id="1552.A7L45_05365"/>
<proteinExistence type="predicted"/>
<dbReference type="KEGG" id="ceu:A7L45_05365"/>
<feature type="transmembrane region" description="Helical" evidence="1">
    <location>
        <begin position="20"/>
        <end position="38"/>
    </location>
</feature>
<evidence type="ECO:0000313" key="2">
    <source>
        <dbReference type="EMBL" id="APC39534.1"/>
    </source>
</evidence>
<keyword evidence="1" id="KW-0812">Transmembrane</keyword>
<dbReference type="RefSeq" id="WP_071611827.1">
    <property type="nucleotide sequence ID" value="NZ_CP015756.1"/>
</dbReference>
<evidence type="ECO:0000256" key="1">
    <source>
        <dbReference type="SAM" id="Phobius"/>
    </source>
</evidence>
<dbReference type="Proteomes" id="UP000182569">
    <property type="component" value="Chromosome"/>
</dbReference>
<gene>
    <name evidence="2" type="ORF">A7L45_05365</name>
</gene>